<evidence type="ECO:0000313" key="3">
    <source>
        <dbReference type="EMBL" id="CAE0411034.1"/>
    </source>
</evidence>
<organism evidence="3">
    <name type="scientific">Amphora coffeiformis</name>
    <dbReference type="NCBI Taxonomy" id="265554"/>
    <lineage>
        <taxon>Eukaryota</taxon>
        <taxon>Sar</taxon>
        <taxon>Stramenopiles</taxon>
        <taxon>Ochrophyta</taxon>
        <taxon>Bacillariophyta</taxon>
        <taxon>Bacillariophyceae</taxon>
        <taxon>Bacillariophycidae</taxon>
        <taxon>Thalassiophysales</taxon>
        <taxon>Catenulaceae</taxon>
        <taxon>Amphora</taxon>
    </lineage>
</organism>
<protein>
    <submittedName>
        <fullName evidence="3">Uncharacterized protein</fullName>
    </submittedName>
</protein>
<feature type="transmembrane region" description="Helical" evidence="2">
    <location>
        <begin position="306"/>
        <end position="327"/>
    </location>
</feature>
<dbReference type="EMBL" id="HBIM01010064">
    <property type="protein sequence ID" value="CAE0411034.1"/>
    <property type="molecule type" value="Transcribed_RNA"/>
</dbReference>
<feature type="transmembrane region" description="Helical" evidence="2">
    <location>
        <begin position="220"/>
        <end position="240"/>
    </location>
</feature>
<sequence length="432" mass="48853">MAAAQNVSDGAESVEATSSSAATTSNGTDSVKAAPSKKSLEERSKIPNSFYVTVVGYLAIAYFGNVFRMETLYSWMDSMLLSTDKVYGSLVYSQELAQSLVKGESRPLSEYVQVSFITLSVLSLLYIFVWAPFRAGFWTGSRSRRHVFHRYMGLAYMAQYFLAWFEFSTNYEESGKDSFLPMFIALNGIIQGWSAFFSFKVLPELTDAGYYSNKAVLSRSFVHENVFYSFMCLMGAVYYNDNCRAALKAAGWPARIFELVYMFGPYVVIRPMFPTTRFSNAGTTRNGRTADAETFYKYATIAVKIFYLYGKYFLGFYMNFLLFLDLVEPGPTRKFMDGLLLLNIGTVSLAIFLHTLRFRKVLPGRFTFSVYLLQIYATFSALPLAYELFGAHLRLCGVCGAGLLANMTRRKDVQVAWTVCTMVLLCWPGIEW</sequence>
<keyword evidence="2" id="KW-0472">Membrane</keyword>
<proteinExistence type="predicted"/>
<evidence type="ECO:0000256" key="2">
    <source>
        <dbReference type="SAM" id="Phobius"/>
    </source>
</evidence>
<feature type="compositionally biased region" description="Low complexity" evidence="1">
    <location>
        <begin position="16"/>
        <end position="25"/>
    </location>
</feature>
<name>A0A7S3L404_9STRA</name>
<gene>
    <name evidence="3" type="ORF">ACOF00016_LOCUS8434</name>
</gene>
<accession>A0A7S3L404</accession>
<keyword evidence="2" id="KW-0812">Transmembrane</keyword>
<feature type="transmembrane region" description="Helical" evidence="2">
    <location>
        <begin position="339"/>
        <end position="356"/>
    </location>
</feature>
<feature type="region of interest" description="Disordered" evidence="1">
    <location>
        <begin position="1"/>
        <end position="38"/>
    </location>
</feature>
<feature type="transmembrane region" description="Helical" evidence="2">
    <location>
        <begin position="179"/>
        <end position="199"/>
    </location>
</feature>
<feature type="transmembrane region" description="Helical" evidence="2">
    <location>
        <begin position="252"/>
        <end position="269"/>
    </location>
</feature>
<evidence type="ECO:0000256" key="1">
    <source>
        <dbReference type="SAM" id="MobiDB-lite"/>
    </source>
</evidence>
<dbReference type="AlphaFoldDB" id="A0A7S3L404"/>
<feature type="transmembrane region" description="Helical" evidence="2">
    <location>
        <begin position="111"/>
        <end position="131"/>
    </location>
</feature>
<reference evidence="3" key="1">
    <citation type="submission" date="2021-01" db="EMBL/GenBank/DDBJ databases">
        <authorList>
            <person name="Corre E."/>
            <person name="Pelletier E."/>
            <person name="Niang G."/>
            <person name="Scheremetjew M."/>
            <person name="Finn R."/>
            <person name="Kale V."/>
            <person name="Holt S."/>
            <person name="Cochrane G."/>
            <person name="Meng A."/>
            <person name="Brown T."/>
            <person name="Cohen L."/>
        </authorList>
    </citation>
    <scope>NUCLEOTIDE SEQUENCE</scope>
    <source>
        <strain evidence="3">CCMP127</strain>
    </source>
</reference>
<feature type="transmembrane region" description="Helical" evidence="2">
    <location>
        <begin position="368"/>
        <end position="386"/>
    </location>
</feature>
<feature type="transmembrane region" description="Helical" evidence="2">
    <location>
        <begin position="415"/>
        <end position="430"/>
    </location>
</feature>
<feature type="transmembrane region" description="Helical" evidence="2">
    <location>
        <begin position="151"/>
        <end position="167"/>
    </location>
</feature>
<feature type="transmembrane region" description="Helical" evidence="2">
    <location>
        <begin position="48"/>
        <end position="67"/>
    </location>
</feature>
<keyword evidence="2" id="KW-1133">Transmembrane helix</keyword>